<dbReference type="Proteomes" id="UP000002030">
    <property type="component" value="Chromosome"/>
</dbReference>
<dbReference type="eggNOG" id="COG0442">
    <property type="taxonomic scope" value="Bacteria"/>
</dbReference>
<dbReference type="SUPFAM" id="SSF55826">
    <property type="entry name" value="YbaK/ProRS associated domain"/>
    <property type="match status" value="1"/>
</dbReference>
<evidence type="ECO:0000313" key="3">
    <source>
        <dbReference type="Proteomes" id="UP000002030"/>
    </source>
</evidence>
<name>D1B867_THEAS</name>
<dbReference type="HOGENOM" id="CLU_684494_0_0_0"/>
<evidence type="ECO:0000313" key="2">
    <source>
        <dbReference type="EMBL" id="ACZ18470.1"/>
    </source>
</evidence>
<dbReference type="STRING" id="525903.Taci_0231"/>
<gene>
    <name evidence="2" type="ordered locus">Taci_0231</name>
</gene>
<dbReference type="RefSeq" id="WP_012868986.1">
    <property type="nucleotide sequence ID" value="NC_013522.1"/>
</dbReference>
<dbReference type="EMBL" id="CP001818">
    <property type="protein sequence ID" value="ACZ18470.1"/>
    <property type="molecule type" value="Genomic_DNA"/>
</dbReference>
<proteinExistence type="predicted"/>
<dbReference type="InterPro" id="IPR007214">
    <property type="entry name" value="YbaK/aa-tRNA-synth-assoc-dom"/>
</dbReference>
<dbReference type="GO" id="GO:0002161">
    <property type="term" value="F:aminoacyl-tRNA deacylase activity"/>
    <property type="evidence" value="ECO:0007669"/>
    <property type="project" value="InterPro"/>
</dbReference>
<dbReference type="Pfam" id="PF04073">
    <property type="entry name" value="tRNA_edit"/>
    <property type="match status" value="1"/>
</dbReference>
<dbReference type="KEGG" id="tai:Taci_0231"/>
<evidence type="ECO:0000259" key="1">
    <source>
        <dbReference type="Pfam" id="PF04073"/>
    </source>
</evidence>
<dbReference type="InterPro" id="IPR036754">
    <property type="entry name" value="YbaK/aa-tRNA-synt-asso_dom_sf"/>
</dbReference>
<organism evidence="2 3">
    <name type="scientific">Thermanaerovibrio acidaminovorans (strain ATCC 49978 / DSM 6589 / Su883)</name>
    <name type="common">Selenomonas acidaminovorans</name>
    <dbReference type="NCBI Taxonomy" id="525903"/>
    <lineage>
        <taxon>Bacteria</taxon>
        <taxon>Thermotogati</taxon>
        <taxon>Synergistota</taxon>
        <taxon>Synergistia</taxon>
        <taxon>Synergistales</taxon>
        <taxon>Synergistaceae</taxon>
        <taxon>Thermanaerovibrio</taxon>
    </lineage>
</organism>
<feature type="domain" description="YbaK/aminoacyl-tRNA synthetase-associated" evidence="1">
    <location>
        <begin position="189"/>
        <end position="308"/>
    </location>
</feature>
<accession>D1B867</accession>
<reference evidence="2 3" key="1">
    <citation type="journal article" date="2009" name="Stand. Genomic Sci.">
        <title>Complete genome sequence of Thermanaerovibrio acidaminovorans type strain (Su883).</title>
        <authorList>
            <person name="Chovatia M."/>
            <person name="Sikorski J."/>
            <person name="Schroder M."/>
            <person name="Lapidus A."/>
            <person name="Nolan M."/>
            <person name="Tice H."/>
            <person name="Glavina Del Rio T."/>
            <person name="Copeland A."/>
            <person name="Cheng J.F."/>
            <person name="Lucas S."/>
            <person name="Chen F."/>
            <person name="Bruce D."/>
            <person name="Goodwin L."/>
            <person name="Pitluck S."/>
            <person name="Ivanova N."/>
            <person name="Mavromatis K."/>
            <person name="Ovchinnikova G."/>
            <person name="Pati A."/>
            <person name="Chen A."/>
            <person name="Palaniappan K."/>
            <person name="Land M."/>
            <person name="Hauser L."/>
            <person name="Chang Y.J."/>
            <person name="Jeffries C.D."/>
            <person name="Chain P."/>
            <person name="Saunders E."/>
            <person name="Detter J.C."/>
            <person name="Brettin T."/>
            <person name="Rohde M."/>
            <person name="Goker M."/>
            <person name="Spring S."/>
            <person name="Bristow J."/>
            <person name="Markowitz V."/>
            <person name="Hugenholtz P."/>
            <person name="Kyrpides N.C."/>
            <person name="Klenk H.P."/>
            <person name="Eisen J.A."/>
        </authorList>
    </citation>
    <scope>NUCLEOTIDE SEQUENCE [LARGE SCALE GENOMIC DNA]</scope>
    <source>
        <strain evidence="3">ATCC 49978 / DSM 6589 / Su883</strain>
    </source>
</reference>
<dbReference type="OrthoDB" id="9809052at2"/>
<dbReference type="AlphaFoldDB" id="D1B867"/>
<dbReference type="EnsemblBacteria" id="ACZ18470">
    <property type="protein sequence ID" value="ACZ18470"/>
    <property type="gene ID" value="Taci_0231"/>
</dbReference>
<dbReference type="Gene3D" id="3.90.960.10">
    <property type="entry name" value="YbaK/aminoacyl-tRNA synthetase-associated domain"/>
    <property type="match status" value="1"/>
</dbReference>
<sequence>MSDANGAVFVPAQSNPAKVKDRALCSFVTSGKGAFNAKEGRLLLLPLGLEALGGVVKRLSDWIVSQGGVMCGGAEDHGHLRSLAERYMRDHRRTLWGAHWGYQFIFARFDSRGEVSIGKPDLPVLEVQEVEPGGLRRLWVVPSHGDALTGRELLGCQGCGALWSGDSPLEPQVEPGEMGDLPPMEEVHTPSTSTIEDLCRFLGVEPRDTIKTVALMEDGGGRLAAGLVPGDMGLSYAKASRALGYRVVMADDRAVRSLFGPCAGYLGPVGIQGGDIIAHDSLRTPRPMVAGANRVDHHLRNVVPLRDFRCSFADLGALTPGSPCPRCGGSLAPRPVRVVGEVTIPDDPGEMGFTVSSREGRESFSTVALGRVDLVALLLAMEESES</sequence>
<protein>
    <submittedName>
        <fullName evidence="2">YbaK/prolyl-tRNA synthetase associated region</fullName>
    </submittedName>
</protein>
<keyword evidence="3" id="KW-1185">Reference proteome</keyword>